<dbReference type="EMBL" id="JASGOQ010000001">
    <property type="protein sequence ID" value="MDV5390771.1"/>
    <property type="molecule type" value="Genomic_DNA"/>
</dbReference>
<dbReference type="RefSeq" id="WP_317519842.1">
    <property type="nucleotide sequence ID" value="NZ_JASGOQ010000001.1"/>
</dbReference>
<evidence type="ECO:0000313" key="2">
    <source>
        <dbReference type="Proteomes" id="UP001187859"/>
    </source>
</evidence>
<gene>
    <name evidence="1" type="ORF">QM089_10995</name>
</gene>
<protein>
    <submittedName>
        <fullName evidence="1">Uncharacterized protein</fullName>
    </submittedName>
</protein>
<name>A0AAE4PYW8_9GAMM</name>
<evidence type="ECO:0000313" key="1">
    <source>
        <dbReference type="EMBL" id="MDV5390771.1"/>
    </source>
</evidence>
<proteinExistence type="predicted"/>
<accession>A0AAE4PYW8</accession>
<dbReference type="AlphaFoldDB" id="A0AAE4PYW8"/>
<comment type="caution">
    <text evidence="1">The sequence shown here is derived from an EMBL/GenBank/DDBJ whole genome shotgun (WGS) entry which is preliminary data.</text>
</comment>
<dbReference type="Proteomes" id="UP001187859">
    <property type="component" value="Unassembled WGS sequence"/>
</dbReference>
<reference evidence="1" key="1">
    <citation type="submission" date="2023-05" db="EMBL/GenBank/DDBJ databases">
        <title>Colonisation of extended spectrum b-lactamase- and carbapenemase-producing bacteria on hospital surfaces from low- and middle-income countries.</title>
        <authorList>
            <person name="Nieto-Rosado M."/>
            <person name="Sands K."/>
            <person name="Iregbu K."/>
            <person name="Zahra R."/>
            <person name="Mazarati J.B."/>
            <person name="Mehtar S."/>
            <person name="Barnards-Group B."/>
            <person name="Walsh T.R."/>
        </authorList>
    </citation>
    <scope>NUCLEOTIDE SEQUENCE</scope>
    <source>
        <strain evidence="1">PP-E493</strain>
    </source>
</reference>
<sequence length="101" mass="11212">MIKIELTEKQFEALSKKKLADVVTLFATVNSLKQTNPNMAPFLDKFLSNETTEVIYNGGSNAGKPRKLILQNIKPDGAFTAFCIDSDASKSFKLEKVELID</sequence>
<organism evidence="1 2">
    <name type="scientific">Shewanella xiamenensis</name>
    <dbReference type="NCBI Taxonomy" id="332186"/>
    <lineage>
        <taxon>Bacteria</taxon>
        <taxon>Pseudomonadati</taxon>
        <taxon>Pseudomonadota</taxon>
        <taxon>Gammaproteobacteria</taxon>
        <taxon>Alteromonadales</taxon>
        <taxon>Shewanellaceae</taxon>
        <taxon>Shewanella</taxon>
    </lineage>
</organism>